<dbReference type="EMBL" id="MU268338">
    <property type="protein sequence ID" value="KAH7904870.1"/>
    <property type="molecule type" value="Genomic_DNA"/>
</dbReference>
<evidence type="ECO:0000313" key="2">
    <source>
        <dbReference type="Proteomes" id="UP000790377"/>
    </source>
</evidence>
<proteinExistence type="predicted"/>
<protein>
    <submittedName>
        <fullName evidence="1">Uncharacterized protein</fullName>
    </submittedName>
</protein>
<evidence type="ECO:0000313" key="1">
    <source>
        <dbReference type="EMBL" id="KAH7904870.1"/>
    </source>
</evidence>
<organism evidence="1 2">
    <name type="scientific">Hygrophoropsis aurantiaca</name>
    <dbReference type="NCBI Taxonomy" id="72124"/>
    <lineage>
        <taxon>Eukaryota</taxon>
        <taxon>Fungi</taxon>
        <taxon>Dikarya</taxon>
        <taxon>Basidiomycota</taxon>
        <taxon>Agaricomycotina</taxon>
        <taxon>Agaricomycetes</taxon>
        <taxon>Agaricomycetidae</taxon>
        <taxon>Boletales</taxon>
        <taxon>Coniophorineae</taxon>
        <taxon>Hygrophoropsidaceae</taxon>
        <taxon>Hygrophoropsis</taxon>
    </lineage>
</organism>
<name>A0ACB7ZUH6_9AGAM</name>
<feature type="non-terminal residue" evidence="1">
    <location>
        <position position="158"/>
    </location>
</feature>
<dbReference type="Proteomes" id="UP000790377">
    <property type="component" value="Unassembled WGS sequence"/>
</dbReference>
<sequence length="158" mass="18216">AINRYNTQALALDPPRPTITWKQIADYTFLGEFDLLRQSRSDVRVEDWTKPAYREATVKFFKLQRAREEIVRLNVEVRRLRTAIHDEEITVTRVIADLLSTNRALGLELQRHWQIRAAVNIVHIYKLDQIECLPRFSGTRGIGVRDGCVGGPQEGNFG</sequence>
<reference evidence="1" key="1">
    <citation type="journal article" date="2021" name="New Phytol.">
        <title>Evolutionary innovations through gain and loss of genes in the ectomycorrhizal Boletales.</title>
        <authorList>
            <person name="Wu G."/>
            <person name="Miyauchi S."/>
            <person name="Morin E."/>
            <person name="Kuo A."/>
            <person name="Drula E."/>
            <person name="Varga T."/>
            <person name="Kohler A."/>
            <person name="Feng B."/>
            <person name="Cao Y."/>
            <person name="Lipzen A."/>
            <person name="Daum C."/>
            <person name="Hundley H."/>
            <person name="Pangilinan J."/>
            <person name="Johnson J."/>
            <person name="Barry K."/>
            <person name="LaButti K."/>
            <person name="Ng V."/>
            <person name="Ahrendt S."/>
            <person name="Min B."/>
            <person name="Choi I.G."/>
            <person name="Park H."/>
            <person name="Plett J.M."/>
            <person name="Magnuson J."/>
            <person name="Spatafora J.W."/>
            <person name="Nagy L.G."/>
            <person name="Henrissat B."/>
            <person name="Grigoriev I.V."/>
            <person name="Yang Z.L."/>
            <person name="Xu J."/>
            <person name="Martin F.M."/>
        </authorList>
    </citation>
    <scope>NUCLEOTIDE SEQUENCE</scope>
    <source>
        <strain evidence="1">ATCC 28755</strain>
    </source>
</reference>
<keyword evidence="2" id="KW-1185">Reference proteome</keyword>
<accession>A0ACB7ZUH6</accession>
<feature type="non-terminal residue" evidence="1">
    <location>
        <position position="1"/>
    </location>
</feature>
<comment type="caution">
    <text evidence="1">The sequence shown here is derived from an EMBL/GenBank/DDBJ whole genome shotgun (WGS) entry which is preliminary data.</text>
</comment>
<gene>
    <name evidence="1" type="ORF">BJ138DRAFT_985057</name>
</gene>